<feature type="region of interest" description="Disordered" evidence="1">
    <location>
        <begin position="149"/>
        <end position="280"/>
    </location>
</feature>
<sequence length="365" mass="40294">MKYINFLLVAVALIGGSLPVRATQINENKEPNSLVAKSKEPGWANVNRITLQEEFSTTNSGVMKLAVGEKITVKATVDYSGDRQPILQSSVQFENIDPALTIEHDSSSLVINQRKASFFFTITLTQHLTKPALFTIKVADRHPEDNQYLTPYSQRQAVEEGASTGNKDSTEPTEEGKTDSSTSTSEEKPNSTDNTSEETLDTTDTTTEETADSTDTTSEEKPDITDSTSEETLDTTDTTTDGTLDSTDTTTDGTSDSADITTEEKKEPIDITSEESNLTEEAHRILTNKEKSTTTNSASKLLLSKNENKHEINHDIFSNEGNATKTERRRQLPQTADKNNPVFIYVGFATIAYLIFRIKNNSLKR</sequence>
<dbReference type="OrthoDB" id="2188885at2"/>
<evidence type="ECO:0000313" key="5">
    <source>
        <dbReference type="Proteomes" id="UP000192477"/>
    </source>
</evidence>
<evidence type="ECO:0000256" key="2">
    <source>
        <dbReference type="SAM" id="Phobius"/>
    </source>
</evidence>
<feature type="compositionally biased region" description="Basic and acidic residues" evidence="1">
    <location>
        <begin position="168"/>
        <end position="178"/>
    </location>
</feature>
<organism evidence="4 5">
    <name type="scientific">Enterococcus villorum</name>
    <dbReference type="NCBI Taxonomy" id="112904"/>
    <lineage>
        <taxon>Bacteria</taxon>
        <taxon>Bacillati</taxon>
        <taxon>Bacillota</taxon>
        <taxon>Bacilli</taxon>
        <taxon>Lactobacillales</taxon>
        <taxon>Enterococcaceae</taxon>
        <taxon>Enterococcus</taxon>
    </lineage>
</organism>
<dbReference type="EMBL" id="MJEA01000001">
    <property type="protein sequence ID" value="OQO71475.1"/>
    <property type="molecule type" value="Genomic_DNA"/>
</dbReference>
<keyword evidence="2" id="KW-0472">Membrane</keyword>
<evidence type="ECO:0000256" key="3">
    <source>
        <dbReference type="SAM" id="SignalP"/>
    </source>
</evidence>
<feature type="transmembrane region" description="Helical" evidence="2">
    <location>
        <begin position="342"/>
        <end position="358"/>
    </location>
</feature>
<evidence type="ECO:0000256" key="1">
    <source>
        <dbReference type="SAM" id="MobiDB-lite"/>
    </source>
</evidence>
<dbReference type="RefSeq" id="WP_081181628.1">
    <property type="nucleotide sequence ID" value="NZ_MJEA01000001.1"/>
</dbReference>
<keyword evidence="2" id="KW-1133">Transmembrane helix</keyword>
<feature type="signal peptide" evidence="3">
    <location>
        <begin position="1"/>
        <end position="22"/>
    </location>
</feature>
<dbReference type="AlphaFoldDB" id="A0A1V8YVH1"/>
<evidence type="ECO:0008006" key="6">
    <source>
        <dbReference type="Google" id="ProtNLM"/>
    </source>
</evidence>
<protein>
    <recommendedName>
        <fullName evidence="6">Cell wall protein</fullName>
    </recommendedName>
</protein>
<dbReference type="Proteomes" id="UP000192477">
    <property type="component" value="Unassembled WGS sequence"/>
</dbReference>
<keyword evidence="2" id="KW-0812">Transmembrane</keyword>
<name>A0A1V8YVH1_9ENTE</name>
<proteinExistence type="predicted"/>
<gene>
    <name evidence="4" type="ORF">BH747_01180</name>
</gene>
<accession>A0A1V8YVH1</accession>
<feature type="compositionally biased region" description="Acidic residues" evidence="1">
    <location>
        <begin position="195"/>
        <end position="212"/>
    </location>
</feature>
<feature type="compositionally biased region" description="Low complexity" evidence="1">
    <location>
        <begin position="235"/>
        <end position="260"/>
    </location>
</feature>
<reference evidence="4 5" key="1">
    <citation type="journal article" date="2017" name="BMC Microbiol.">
        <title>Comparative genomics of Enterococcus spp. isolated from bovine feces.</title>
        <authorList>
            <person name="Beukers A.G."/>
            <person name="Zaheer R."/>
            <person name="Goji N."/>
            <person name="Amoako K.K."/>
            <person name="Chaves A.V."/>
            <person name="Ward M.P."/>
            <person name="McAllister T.A."/>
        </authorList>
    </citation>
    <scope>NUCLEOTIDE SEQUENCE [LARGE SCALE GENOMIC DNA]</scope>
    <source>
        <strain evidence="4 5">F1129D 143</strain>
    </source>
</reference>
<comment type="caution">
    <text evidence="4">The sequence shown here is derived from an EMBL/GenBank/DDBJ whole genome shotgun (WGS) entry which is preliminary data.</text>
</comment>
<feature type="chain" id="PRO_5010726086" description="Cell wall protein" evidence="3">
    <location>
        <begin position="23"/>
        <end position="365"/>
    </location>
</feature>
<evidence type="ECO:0000313" key="4">
    <source>
        <dbReference type="EMBL" id="OQO71475.1"/>
    </source>
</evidence>
<keyword evidence="3" id="KW-0732">Signal</keyword>